<comment type="caution">
    <text evidence="1">The sequence shown here is derived from an EMBL/GenBank/DDBJ whole genome shotgun (WGS) entry which is preliminary data.</text>
</comment>
<sequence length="122" mass="13600">MLSPTSHFRNSIKLTNVLKSSVATEKPNGGIGIKELHFNKDDGDGGGSAEFEPSSMFLTKMVQNFIEESNEKQSLAVTRCSQNRCNCFNENCNNSSDLDFRSEFEISRLIGEMLEKKVDSVI</sequence>
<dbReference type="Proteomes" id="UP000290289">
    <property type="component" value="Chromosome 9"/>
</dbReference>
<evidence type="ECO:0000313" key="2">
    <source>
        <dbReference type="Proteomes" id="UP000290289"/>
    </source>
</evidence>
<accession>A0A498J701</accession>
<dbReference type="AlphaFoldDB" id="A0A498J701"/>
<organism evidence="1 2">
    <name type="scientific">Malus domestica</name>
    <name type="common">Apple</name>
    <name type="synonym">Pyrus malus</name>
    <dbReference type="NCBI Taxonomy" id="3750"/>
    <lineage>
        <taxon>Eukaryota</taxon>
        <taxon>Viridiplantae</taxon>
        <taxon>Streptophyta</taxon>
        <taxon>Embryophyta</taxon>
        <taxon>Tracheophyta</taxon>
        <taxon>Spermatophyta</taxon>
        <taxon>Magnoliopsida</taxon>
        <taxon>eudicotyledons</taxon>
        <taxon>Gunneridae</taxon>
        <taxon>Pentapetalae</taxon>
        <taxon>rosids</taxon>
        <taxon>fabids</taxon>
        <taxon>Rosales</taxon>
        <taxon>Rosaceae</taxon>
        <taxon>Amygdaloideae</taxon>
        <taxon>Maleae</taxon>
        <taxon>Malus</taxon>
    </lineage>
</organism>
<dbReference type="EMBL" id="RDQH01000335">
    <property type="protein sequence ID" value="RXH89221.1"/>
    <property type="molecule type" value="Genomic_DNA"/>
</dbReference>
<gene>
    <name evidence="1" type="ORF">DVH24_031578</name>
</gene>
<reference evidence="1 2" key="1">
    <citation type="submission" date="2018-10" db="EMBL/GenBank/DDBJ databases">
        <title>A high-quality apple genome assembly.</title>
        <authorList>
            <person name="Hu J."/>
        </authorList>
    </citation>
    <scope>NUCLEOTIDE SEQUENCE [LARGE SCALE GENOMIC DNA]</scope>
    <source>
        <strain evidence="2">cv. HFTH1</strain>
        <tissue evidence="1">Young leaf</tissue>
    </source>
</reference>
<proteinExistence type="predicted"/>
<keyword evidence="2" id="KW-1185">Reference proteome</keyword>
<evidence type="ECO:0000313" key="1">
    <source>
        <dbReference type="EMBL" id="RXH89221.1"/>
    </source>
</evidence>
<name>A0A498J701_MALDO</name>
<protein>
    <submittedName>
        <fullName evidence="1">Uncharacterized protein</fullName>
    </submittedName>
</protein>